<reference evidence="3" key="1">
    <citation type="submission" date="2025-08" db="UniProtKB">
        <authorList>
            <consortium name="RefSeq"/>
        </authorList>
    </citation>
    <scope>IDENTIFICATION</scope>
</reference>
<feature type="compositionally biased region" description="Polar residues" evidence="1">
    <location>
        <begin position="527"/>
        <end position="537"/>
    </location>
</feature>
<feature type="compositionally biased region" description="Basic and acidic residues" evidence="1">
    <location>
        <begin position="646"/>
        <end position="660"/>
    </location>
</feature>
<keyword evidence="2" id="KW-1185">Reference proteome</keyword>
<feature type="compositionally biased region" description="Low complexity" evidence="1">
    <location>
        <begin position="313"/>
        <end position="324"/>
    </location>
</feature>
<name>A0ABM0JB63_APLCA</name>
<sequence length="693" mass="76458">MSFRFRSKSKQSIKSVEEQNNDQDTVIMRKRRKSNLRLLRIALKSRLRKAYEFRKQITSKFEKAMNQCIFIRIEGIILNSSGSSFRKQNKKPGRGTGAAGKMSTARKSIVRVSVKKPRTISFVDDYDEKPKQRRRKSDSIAGALNEFLSVSKKDKEEEEPKHKRHVSFPTLDEQAIELSQIVSAVTKEAEAGGRLGTSVSIWDSVKTSKGASSGRKGTPGFGDKTLGKKPRKKQRERSTSLYQLIATQEEDAEHKTARRKSRKFSMGRQKNEQSSSPNSVSSTDSRSPKGSLSKLKQVLGGKRKRSPGPSQQSRASAGSINSNNRRGRRTPSVESTDSHQQRVGLNQSESKNSRDSTDYQDCIPEENDEETSQHTPSQRETPKTETTDDENVGATSYAQAAKSLVSNIIWEKTDTESTNGASPEPGPGGTARGQNLAASRGPSDTAESQGKEAGSSYILQYLPWYTSSEQTTSAGSGRREARSDDPSEFKKATRSEHNPVSGTSTQITPQPSVQQASVAQKSKQSQLGAQQTGSGKKSSAARGRSSPLAPEQGSQDSFASVIELDSREFDRLRAMRATDKTKTKKNKNAHSSSLNDWSSSGIIIDDLCLPKYNNSDHNDEIRQLQYELWKAKEQVGALRRVNSFLKERNGHPATETKTEPVESTTSDQRATPSLLVSFIPAIVLGILTGKFVL</sequence>
<organism evidence="2 3">
    <name type="scientific">Aplysia californica</name>
    <name type="common">California sea hare</name>
    <dbReference type="NCBI Taxonomy" id="6500"/>
    <lineage>
        <taxon>Eukaryota</taxon>
        <taxon>Metazoa</taxon>
        <taxon>Spiralia</taxon>
        <taxon>Lophotrochozoa</taxon>
        <taxon>Mollusca</taxon>
        <taxon>Gastropoda</taxon>
        <taxon>Heterobranchia</taxon>
        <taxon>Euthyneura</taxon>
        <taxon>Tectipleura</taxon>
        <taxon>Aplysiida</taxon>
        <taxon>Aplysioidea</taxon>
        <taxon>Aplysiidae</taxon>
        <taxon>Aplysia</taxon>
    </lineage>
</organism>
<gene>
    <name evidence="3" type="primary">LOC101863153</name>
</gene>
<feature type="region of interest" description="Disordered" evidence="1">
    <location>
        <begin position="1"/>
        <end position="21"/>
    </location>
</feature>
<feature type="compositionally biased region" description="Basic residues" evidence="1">
    <location>
        <begin position="256"/>
        <end position="265"/>
    </location>
</feature>
<evidence type="ECO:0000313" key="3">
    <source>
        <dbReference type="RefSeq" id="XP_005089634.1"/>
    </source>
</evidence>
<feature type="compositionally biased region" description="Polar residues" evidence="1">
    <location>
        <begin position="498"/>
        <end position="508"/>
    </location>
</feature>
<proteinExistence type="predicted"/>
<feature type="region of interest" description="Disordered" evidence="1">
    <location>
        <begin position="83"/>
        <end position="110"/>
    </location>
</feature>
<feature type="compositionally biased region" description="Low complexity" evidence="1">
    <location>
        <begin position="274"/>
        <end position="285"/>
    </location>
</feature>
<feature type="region of interest" description="Disordered" evidence="1">
    <location>
        <begin position="469"/>
        <end position="558"/>
    </location>
</feature>
<dbReference type="Proteomes" id="UP000694888">
    <property type="component" value="Unplaced"/>
</dbReference>
<feature type="region of interest" description="Disordered" evidence="1">
    <location>
        <begin position="576"/>
        <end position="595"/>
    </location>
</feature>
<dbReference type="RefSeq" id="XP_005089634.1">
    <property type="nucleotide sequence ID" value="XM_005089577.3"/>
</dbReference>
<dbReference type="GeneID" id="101863153"/>
<feature type="compositionally biased region" description="Basic and acidic residues" evidence="1">
    <location>
        <begin position="477"/>
        <end position="497"/>
    </location>
</feature>
<evidence type="ECO:0000313" key="2">
    <source>
        <dbReference type="Proteomes" id="UP000694888"/>
    </source>
</evidence>
<evidence type="ECO:0000256" key="1">
    <source>
        <dbReference type="SAM" id="MobiDB-lite"/>
    </source>
</evidence>
<feature type="compositionally biased region" description="Low complexity" evidence="1">
    <location>
        <begin position="509"/>
        <end position="526"/>
    </location>
</feature>
<feature type="compositionally biased region" description="Polar residues" evidence="1">
    <location>
        <begin position="341"/>
        <end position="350"/>
    </location>
</feature>
<feature type="region of interest" description="Disordered" evidence="1">
    <location>
        <begin position="646"/>
        <end position="666"/>
    </location>
</feature>
<feature type="region of interest" description="Disordered" evidence="1">
    <location>
        <begin position="206"/>
        <end position="454"/>
    </location>
</feature>
<accession>A0ABM0JB63</accession>
<feature type="compositionally biased region" description="Basic residues" evidence="1">
    <location>
        <begin position="1"/>
        <end position="11"/>
    </location>
</feature>
<protein>
    <submittedName>
        <fullName evidence="3">Uncharacterized protein LOC101863153</fullName>
    </submittedName>
</protein>